<proteinExistence type="predicted"/>
<gene>
    <name evidence="1" type="ORF">BECKLFY1418B_GA0070995_10312</name>
</gene>
<name>A0A450UHQ6_9GAMM</name>
<sequence>MTKGGSRIFGSGWTGLGFRSFPRTRVEFRLLASFHPTKPAKNVGWNSAIGAYSTRARREISIPRVEYGASRRFHPSIRVSLAWLCHSSSTIDMRARMFVVGQRVFAIVISREFTGGFCHPWHPGPANPWRDDGGAEYLHNRLKQPIPSSRQFCRMGKGARIRHDGPCPSWNRWEIPDGHAALCPSYKITFGTKGGNDSAGFEVGALRRSPISTLETSGNRYIRGRGNTPLVALVALVIRIPEIVASESLFYEIGMISPRKGRHFERSEK</sequence>
<dbReference type="AlphaFoldDB" id="A0A450UHQ6"/>
<accession>A0A450UHQ6</accession>
<dbReference type="EMBL" id="CAADFF010000031">
    <property type="protein sequence ID" value="VFJ92054.1"/>
    <property type="molecule type" value="Genomic_DNA"/>
</dbReference>
<reference evidence="1" key="1">
    <citation type="submission" date="2019-02" db="EMBL/GenBank/DDBJ databases">
        <authorList>
            <person name="Gruber-Vodicka R. H."/>
            <person name="Seah K. B. B."/>
        </authorList>
    </citation>
    <scope>NUCLEOTIDE SEQUENCE</scope>
    <source>
        <strain evidence="1">BECK_M7</strain>
    </source>
</reference>
<protein>
    <submittedName>
        <fullName evidence="1">Uncharacterized protein</fullName>
    </submittedName>
</protein>
<organism evidence="1">
    <name type="scientific">Candidatus Kentrum sp. LFY</name>
    <dbReference type="NCBI Taxonomy" id="2126342"/>
    <lineage>
        <taxon>Bacteria</taxon>
        <taxon>Pseudomonadati</taxon>
        <taxon>Pseudomonadota</taxon>
        <taxon>Gammaproteobacteria</taxon>
        <taxon>Candidatus Kentrum</taxon>
    </lineage>
</organism>
<evidence type="ECO:0000313" key="1">
    <source>
        <dbReference type="EMBL" id="VFJ92054.1"/>
    </source>
</evidence>